<dbReference type="GO" id="GO:0006313">
    <property type="term" value="P:DNA transposition"/>
    <property type="evidence" value="ECO:0007669"/>
    <property type="project" value="InterPro"/>
</dbReference>
<proteinExistence type="inferred from homology"/>
<keyword evidence="5" id="KW-0233">DNA recombination</keyword>
<gene>
    <name evidence="6" type="ORF">SAMN04487909_14525</name>
</gene>
<keyword evidence="4" id="KW-0238">DNA-binding</keyword>
<evidence type="ECO:0000256" key="4">
    <source>
        <dbReference type="ARBA" id="ARBA00023125"/>
    </source>
</evidence>
<dbReference type="GO" id="GO:0004803">
    <property type="term" value="F:transposase activity"/>
    <property type="evidence" value="ECO:0007669"/>
    <property type="project" value="InterPro"/>
</dbReference>
<protein>
    <submittedName>
        <fullName evidence="6">Transposase, Mutator family</fullName>
    </submittedName>
</protein>
<evidence type="ECO:0000256" key="2">
    <source>
        <dbReference type="ARBA" id="ARBA00010961"/>
    </source>
</evidence>
<accession>A0A1G9ACZ7</accession>
<evidence type="ECO:0000256" key="1">
    <source>
        <dbReference type="ARBA" id="ARBA00002190"/>
    </source>
</evidence>
<organism evidence="6 7">
    <name type="scientific">Aneurinibacillus migulanus</name>
    <name type="common">Bacillus migulanus</name>
    <dbReference type="NCBI Taxonomy" id="47500"/>
    <lineage>
        <taxon>Bacteria</taxon>
        <taxon>Bacillati</taxon>
        <taxon>Bacillota</taxon>
        <taxon>Bacilli</taxon>
        <taxon>Bacillales</taxon>
        <taxon>Paenibacillaceae</taxon>
        <taxon>Aneurinibacillus group</taxon>
        <taxon>Aneurinibacillus</taxon>
    </lineage>
</organism>
<dbReference type="RefSeq" id="WP_052812164.1">
    <property type="nucleotide sequence ID" value="NZ_BJOA01000148.1"/>
</dbReference>
<evidence type="ECO:0000256" key="5">
    <source>
        <dbReference type="ARBA" id="ARBA00023172"/>
    </source>
</evidence>
<dbReference type="GO" id="GO:0003677">
    <property type="term" value="F:DNA binding"/>
    <property type="evidence" value="ECO:0007669"/>
    <property type="project" value="UniProtKB-KW"/>
</dbReference>
<dbReference type="Pfam" id="PF00872">
    <property type="entry name" value="Transposase_mut"/>
    <property type="match status" value="1"/>
</dbReference>
<dbReference type="GeneID" id="42307678"/>
<evidence type="ECO:0000256" key="3">
    <source>
        <dbReference type="ARBA" id="ARBA00022578"/>
    </source>
</evidence>
<sequence length="80" mass="9336">MVSRDREGMFLRINDGLADVEEAFLDVYPKADSYVIHKVRNTLNKVRKNEQYEAAEDLKVIYCSFTQKAALTQFQAFQEK</sequence>
<dbReference type="OrthoDB" id="9779930at2"/>
<comment type="similarity">
    <text evidence="2">Belongs to the transposase mutator family.</text>
</comment>
<evidence type="ECO:0000313" key="6">
    <source>
        <dbReference type="EMBL" id="SDK24694.1"/>
    </source>
</evidence>
<dbReference type="InterPro" id="IPR001207">
    <property type="entry name" value="Transposase_mutator"/>
</dbReference>
<name>A0A1G9ACZ7_ANEMI</name>
<comment type="function">
    <text evidence="1">Required for the transposition of the insertion element.</text>
</comment>
<keyword evidence="3" id="KW-0815">Transposition</keyword>
<dbReference type="EMBL" id="FNED01000045">
    <property type="protein sequence ID" value="SDK24694.1"/>
    <property type="molecule type" value="Genomic_DNA"/>
</dbReference>
<evidence type="ECO:0000313" key="7">
    <source>
        <dbReference type="Proteomes" id="UP000182836"/>
    </source>
</evidence>
<dbReference type="AlphaFoldDB" id="A0A1G9ACZ7"/>
<dbReference type="Proteomes" id="UP000182836">
    <property type="component" value="Unassembled WGS sequence"/>
</dbReference>
<reference evidence="6 7" key="1">
    <citation type="submission" date="2016-10" db="EMBL/GenBank/DDBJ databases">
        <authorList>
            <person name="de Groot N.N."/>
        </authorList>
    </citation>
    <scope>NUCLEOTIDE SEQUENCE [LARGE SCALE GENOMIC DNA]</scope>
    <source>
        <strain evidence="6 7">DSM 2895</strain>
    </source>
</reference>